<dbReference type="InterPro" id="IPR011340">
    <property type="entry name" value="Cys_dSase-rel"/>
</dbReference>
<dbReference type="InterPro" id="IPR015421">
    <property type="entry name" value="PyrdxlP-dep_Trfase_major"/>
</dbReference>
<organism evidence="2 3">
    <name type="scientific">Gordonia paraffinivorans</name>
    <dbReference type="NCBI Taxonomy" id="175628"/>
    <lineage>
        <taxon>Bacteria</taxon>
        <taxon>Bacillati</taxon>
        <taxon>Actinomycetota</taxon>
        <taxon>Actinomycetes</taxon>
        <taxon>Mycobacteriales</taxon>
        <taxon>Gordoniaceae</taxon>
        <taxon>Gordonia</taxon>
    </lineage>
</organism>
<protein>
    <submittedName>
        <fullName evidence="2">Cysteine sulfinate desulfinase</fullName>
    </submittedName>
</protein>
<comment type="caution">
    <text evidence="2">The sequence shown here is derived from an EMBL/GenBank/DDBJ whole genome shotgun (WGS) entry which is preliminary data.</text>
</comment>
<dbReference type="Pfam" id="PF00266">
    <property type="entry name" value="Aminotran_5"/>
    <property type="match status" value="1"/>
</dbReference>
<dbReference type="AlphaFoldDB" id="A0ABD7V3P7"/>
<proteinExistence type="predicted"/>
<evidence type="ECO:0000313" key="3">
    <source>
        <dbReference type="Proteomes" id="UP000360750"/>
    </source>
</evidence>
<name>A0ABD7V3P7_9ACTN</name>
<dbReference type="EMBL" id="CAACYD010000006">
    <property type="protein sequence ID" value="VFA88726.1"/>
    <property type="molecule type" value="Genomic_DNA"/>
</dbReference>
<dbReference type="InterPro" id="IPR015422">
    <property type="entry name" value="PyrdxlP-dep_Trfase_small"/>
</dbReference>
<reference evidence="2 3" key="1">
    <citation type="submission" date="2019-02" db="EMBL/GenBank/DDBJ databases">
        <authorList>
            <consortium name="Pathogen Informatics"/>
        </authorList>
    </citation>
    <scope>NUCLEOTIDE SEQUENCE [LARGE SCALE GENOMIC DNA]</scope>
    <source>
        <strain evidence="2 3">3012STDY6756503</strain>
    </source>
</reference>
<evidence type="ECO:0000313" key="2">
    <source>
        <dbReference type="EMBL" id="VFA88726.1"/>
    </source>
</evidence>
<feature type="domain" description="Aminotransferase class V" evidence="1">
    <location>
        <begin position="20"/>
        <end position="224"/>
    </location>
</feature>
<dbReference type="Gene3D" id="3.40.640.10">
    <property type="entry name" value="Type I PLP-dependent aspartate aminotransferase-like (Major domain)"/>
    <property type="match status" value="1"/>
</dbReference>
<dbReference type="GeneID" id="60750285"/>
<dbReference type="Proteomes" id="UP000360750">
    <property type="component" value="Unassembled WGS sequence"/>
</dbReference>
<dbReference type="Gene3D" id="3.90.1150.10">
    <property type="entry name" value="Aspartate Aminotransferase, domain 1"/>
    <property type="match status" value="1"/>
</dbReference>
<dbReference type="InterPro" id="IPR015424">
    <property type="entry name" value="PyrdxlP-dep_Trfase"/>
</dbReference>
<sequence>MAFDVAYVRGLIPSLGDGWIHLDPQAGMQVPDSVATAVTTSFRHLATAPGGVYPSARAAAEVTDSARRAIADLVGGDAAGVVLGASRYALLSVLAEALAPHAFVRGDVVVTRQDDEPNIVPWLRAAERYAGRIRWAEVDVETGALPTWQFGELITPDTEIVAVTLASSTIGAITDIGEIAPLARQAGALLVVDATSAAPYLTLDIDELGADVLVVSAERWGGPRVSAMVFREPRVIDRLKMMSMDPTATGPARLEPEPLQPSLLAGLVASVEHLAGLDEDVIGKRRRRLVASMDGVYEYLQRLGYYLMSTLSQLNHVNVVGAEENRVPLVSFTVDSVGAKDVVRRLADNGVCALADVPNRALVRMGAPDFGGAVTVGLAPYSTPYEVDHLVRTLGSLA</sequence>
<evidence type="ECO:0000259" key="1">
    <source>
        <dbReference type="Pfam" id="PF00266"/>
    </source>
</evidence>
<gene>
    <name evidence="2" type="ORF">NCTC8139_02281</name>
</gene>
<dbReference type="PANTHER" id="PTHR43586:SF21">
    <property type="entry name" value="PYRIDOXAL PHOSPHATE (PLP)-DEPENDENT ASPARTATE AMINOTRANSFERASE SUPERFAMILY"/>
    <property type="match status" value="1"/>
</dbReference>
<dbReference type="NCBIfam" id="TIGR01976">
    <property type="entry name" value="am_tr_V_VC1184"/>
    <property type="match status" value="1"/>
</dbReference>
<dbReference type="SUPFAM" id="SSF53383">
    <property type="entry name" value="PLP-dependent transferases"/>
    <property type="match status" value="1"/>
</dbReference>
<dbReference type="PANTHER" id="PTHR43586">
    <property type="entry name" value="CYSTEINE DESULFURASE"/>
    <property type="match status" value="1"/>
</dbReference>
<accession>A0ABD7V3P7</accession>
<dbReference type="InterPro" id="IPR000192">
    <property type="entry name" value="Aminotrans_V_dom"/>
</dbReference>
<dbReference type="RefSeq" id="WP_131734333.1">
    <property type="nucleotide sequence ID" value="NZ_CAACYD010000006.1"/>
</dbReference>